<protein>
    <submittedName>
        <fullName evidence="1">Uncharacterized protein</fullName>
    </submittedName>
</protein>
<comment type="caution">
    <text evidence="1">The sequence shown here is derived from an EMBL/GenBank/DDBJ whole genome shotgun (WGS) entry which is preliminary data.</text>
</comment>
<proteinExistence type="predicted"/>
<dbReference type="Gramene" id="OE9A077789T1">
    <property type="protein sequence ID" value="OE9A077789C1"/>
    <property type="gene ID" value="OE9A077789"/>
</dbReference>
<accession>A0A8S0VEI7</accession>
<reference evidence="1 2" key="1">
    <citation type="submission" date="2019-12" db="EMBL/GenBank/DDBJ databases">
        <authorList>
            <person name="Alioto T."/>
            <person name="Alioto T."/>
            <person name="Gomez Garrido J."/>
        </authorList>
    </citation>
    <scope>NUCLEOTIDE SEQUENCE [LARGE SCALE GENOMIC DNA]</scope>
</reference>
<sequence length="122" mass="13094">MHNQPSEWGLASVFNSSSAYASIASCCRKGAAAVLFKFSEQDPQNHGCGEKTGAVPHQRISFVAIGVVEWVVGVERREVSVERREGGEGIGLDSNLVVSVFHGMTWAFLVIVTLLSETGGTR</sequence>
<keyword evidence="2" id="KW-1185">Reference proteome</keyword>
<name>A0A8S0VEI7_OLEEU</name>
<dbReference type="EMBL" id="CACTIH010009287">
    <property type="protein sequence ID" value="CAA3029069.1"/>
    <property type="molecule type" value="Genomic_DNA"/>
</dbReference>
<dbReference type="Proteomes" id="UP000594638">
    <property type="component" value="Unassembled WGS sequence"/>
</dbReference>
<organism evidence="1 2">
    <name type="scientific">Olea europaea subsp. europaea</name>
    <dbReference type="NCBI Taxonomy" id="158383"/>
    <lineage>
        <taxon>Eukaryota</taxon>
        <taxon>Viridiplantae</taxon>
        <taxon>Streptophyta</taxon>
        <taxon>Embryophyta</taxon>
        <taxon>Tracheophyta</taxon>
        <taxon>Spermatophyta</taxon>
        <taxon>Magnoliopsida</taxon>
        <taxon>eudicotyledons</taxon>
        <taxon>Gunneridae</taxon>
        <taxon>Pentapetalae</taxon>
        <taxon>asterids</taxon>
        <taxon>lamiids</taxon>
        <taxon>Lamiales</taxon>
        <taxon>Oleaceae</taxon>
        <taxon>Oleeae</taxon>
        <taxon>Olea</taxon>
    </lineage>
</organism>
<dbReference type="AlphaFoldDB" id="A0A8S0VEI7"/>
<evidence type="ECO:0000313" key="2">
    <source>
        <dbReference type="Proteomes" id="UP000594638"/>
    </source>
</evidence>
<gene>
    <name evidence="1" type="ORF">OLEA9_A077789</name>
</gene>
<evidence type="ECO:0000313" key="1">
    <source>
        <dbReference type="EMBL" id="CAA3029069.1"/>
    </source>
</evidence>